<feature type="domain" description="EF-hand" evidence="6">
    <location>
        <begin position="54"/>
        <end position="89"/>
    </location>
</feature>
<feature type="domain" description="EF-hand" evidence="6">
    <location>
        <begin position="18"/>
        <end position="53"/>
    </location>
</feature>
<dbReference type="Gene3D" id="1.10.238.10">
    <property type="entry name" value="EF-hand"/>
    <property type="match status" value="2"/>
</dbReference>
<keyword evidence="2" id="KW-0479">Metal-binding</keyword>
<dbReference type="EMBL" id="GG662308">
    <property type="protein sequence ID" value="EAS06132.1"/>
    <property type="molecule type" value="Genomic_DNA"/>
</dbReference>
<dbReference type="InterPro" id="IPR011992">
    <property type="entry name" value="EF-hand-dom_pair"/>
</dbReference>
<keyword evidence="5" id="KW-0007">Acetylation</keyword>
<dbReference type="AlphaFoldDB" id="I7MMP2"/>
<dbReference type="GeneID" id="7833335"/>
<reference evidence="8" key="1">
    <citation type="journal article" date="2006" name="PLoS Biol.">
        <title>Macronuclear genome sequence of the ciliate Tetrahymena thermophila, a model eukaryote.</title>
        <authorList>
            <person name="Eisen J.A."/>
            <person name="Coyne R.S."/>
            <person name="Wu M."/>
            <person name="Wu D."/>
            <person name="Thiagarajan M."/>
            <person name="Wortman J.R."/>
            <person name="Badger J.H."/>
            <person name="Ren Q."/>
            <person name="Amedeo P."/>
            <person name="Jones K.M."/>
            <person name="Tallon L.J."/>
            <person name="Delcher A.L."/>
            <person name="Salzberg S.L."/>
            <person name="Silva J.C."/>
            <person name="Haas B.J."/>
            <person name="Majoros W.H."/>
            <person name="Farzad M."/>
            <person name="Carlton J.M."/>
            <person name="Smith R.K. Jr."/>
            <person name="Garg J."/>
            <person name="Pearlman R.E."/>
            <person name="Karrer K.M."/>
            <person name="Sun L."/>
            <person name="Manning G."/>
            <person name="Elde N.C."/>
            <person name="Turkewitz A.P."/>
            <person name="Asai D.J."/>
            <person name="Wilkes D.E."/>
            <person name="Wang Y."/>
            <person name="Cai H."/>
            <person name="Collins K."/>
            <person name="Stewart B.A."/>
            <person name="Lee S.R."/>
            <person name="Wilamowska K."/>
            <person name="Weinberg Z."/>
            <person name="Ruzzo W.L."/>
            <person name="Wloga D."/>
            <person name="Gaertig J."/>
            <person name="Frankel J."/>
            <person name="Tsao C.-C."/>
            <person name="Gorovsky M.A."/>
            <person name="Keeling P.J."/>
            <person name="Waller R.F."/>
            <person name="Patron N.J."/>
            <person name="Cherry J.M."/>
            <person name="Stover N.A."/>
            <person name="Krieger C.J."/>
            <person name="del Toro C."/>
            <person name="Ryder H.F."/>
            <person name="Williamson S.C."/>
            <person name="Barbeau R.A."/>
            <person name="Hamilton E.P."/>
            <person name="Orias E."/>
        </authorList>
    </citation>
    <scope>NUCLEOTIDE SEQUENCE [LARGE SCALE GENOMIC DNA]</scope>
    <source>
        <strain evidence="8">SB210</strain>
    </source>
</reference>
<keyword evidence="4" id="KW-0106">Calcium</keyword>
<evidence type="ECO:0000313" key="8">
    <source>
        <dbReference type="Proteomes" id="UP000009168"/>
    </source>
</evidence>
<dbReference type="PANTHER" id="PTHR23048">
    <property type="entry name" value="MYOSIN LIGHT CHAIN 1, 3"/>
    <property type="match status" value="1"/>
</dbReference>
<evidence type="ECO:0000256" key="2">
    <source>
        <dbReference type="ARBA" id="ARBA00022723"/>
    </source>
</evidence>
<dbReference type="GO" id="GO:0016460">
    <property type="term" value="C:myosin II complex"/>
    <property type="evidence" value="ECO:0007669"/>
    <property type="project" value="TreeGrafter"/>
</dbReference>
<dbReference type="InterPro" id="IPR050230">
    <property type="entry name" value="CALM/Myosin/TropC-like"/>
</dbReference>
<evidence type="ECO:0000259" key="6">
    <source>
        <dbReference type="PROSITE" id="PS50222"/>
    </source>
</evidence>
<dbReference type="FunFam" id="1.10.238.10:FF:000001">
    <property type="entry name" value="Calmodulin 1"/>
    <property type="match status" value="1"/>
</dbReference>
<dbReference type="InterPro" id="IPR002048">
    <property type="entry name" value="EF_hand_dom"/>
</dbReference>
<dbReference type="eggNOG" id="KOG0028">
    <property type="taxonomic scope" value="Eukaryota"/>
</dbReference>
<evidence type="ECO:0000256" key="5">
    <source>
        <dbReference type="ARBA" id="ARBA00022990"/>
    </source>
</evidence>
<dbReference type="InParanoid" id="I7MMP2"/>
<feature type="domain" description="EF-hand" evidence="6">
    <location>
        <begin position="126"/>
        <end position="161"/>
    </location>
</feature>
<dbReference type="PROSITE" id="PS50222">
    <property type="entry name" value="EF_HAND_2"/>
    <property type="match status" value="4"/>
</dbReference>
<keyword evidence="3" id="KW-0677">Repeat</keyword>
<feature type="domain" description="EF-hand" evidence="6">
    <location>
        <begin position="90"/>
        <end position="125"/>
    </location>
</feature>
<protein>
    <recommendedName>
        <fullName evidence="1">Calmodulin</fullName>
    </recommendedName>
</protein>
<dbReference type="PROSITE" id="PS00018">
    <property type="entry name" value="EF_HAND_1"/>
    <property type="match status" value="2"/>
</dbReference>
<dbReference type="PRINTS" id="PR00450">
    <property type="entry name" value="RECOVERIN"/>
</dbReference>
<organism evidence="7 8">
    <name type="scientific">Tetrahymena thermophila (strain SB210)</name>
    <dbReference type="NCBI Taxonomy" id="312017"/>
    <lineage>
        <taxon>Eukaryota</taxon>
        <taxon>Sar</taxon>
        <taxon>Alveolata</taxon>
        <taxon>Ciliophora</taxon>
        <taxon>Intramacronucleata</taxon>
        <taxon>Oligohymenophorea</taxon>
        <taxon>Hymenostomatida</taxon>
        <taxon>Tetrahymenina</taxon>
        <taxon>Tetrahymenidae</taxon>
        <taxon>Tetrahymena</taxon>
    </lineage>
</organism>
<evidence type="ECO:0000256" key="4">
    <source>
        <dbReference type="ARBA" id="ARBA00022837"/>
    </source>
</evidence>
<dbReference type="OMA" id="INERYSE"/>
<evidence type="ECO:0000313" key="7">
    <source>
        <dbReference type="EMBL" id="EAS06132.1"/>
    </source>
</evidence>
<dbReference type="SUPFAM" id="SSF47473">
    <property type="entry name" value="EF-hand"/>
    <property type="match status" value="1"/>
</dbReference>
<dbReference type="GO" id="GO:0005509">
    <property type="term" value="F:calcium ion binding"/>
    <property type="evidence" value="ECO:0007669"/>
    <property type="project" value="InterPro"/>
</dbReference>
<dbReference type="RefSeq" id="XP_001026377.1">
    <property type="nucleotide sequence ID" value="XM_001026377.1"/>
</dbReference>
<keyword evidence="8" id="KW-1185">Reference proteome</keyword>
<dbReference type="Pfam" id="PF13499">
    <property type="entry name" value="EF-hand_7"/>
    <property type="match status" value="2"/>
</dbReference>
<dbReference type="STRING" id="312017.I7MMP2"/>
<dbReference type="SMART" id="SM00054">
    <property type="entry name" value="EFh"/>
    <property type="match status" value="4"/>
</dbReference>
<accession>I7MMP2</accession>
<proteinExistence type="predicted"/>
<dbReference type="OrthoDB" id="26525at2759"/>
<dbReference type="HOGENOM" id="CLU_061288_20_7_1"/>
<gene>
    <name evidence="7" type="ORF">TTHERM_00670560</name>
</gene>
<evidence type="ECO:0000256" key="3">
    <source>
        <dbReference type="ARBA" id="ARBA00022737"/>
    </source>
</evidence>
<dbReference type="KEGG" id="tet:TTHERM_00670560"/>
<dbReference type="Proteomes" id="UP000009168">
    <property type="component" value="Unassembled WGS sequence"/>
</dbReference>
<sequence>MSQQFNPRDYITDNLDEEQIKKIKEIFDVFDSDRSGKISPKEMQDAIKKLNMEAEAQTIMDIIADADNDDDCEIDFSEFLKIFGFTATFEEDKTLDDLFNVFDEDRDGFVTYEDFYRICRKINERYSENELKEMIEYASKEEKGKVSKAEFENIVKKKYAAV</sequence>
<dbReference type="InterPro" id="IPR018247">
    <property type="entry name" value="EF_Hand_1_Ca_BS"/>
</dbReference>
<dbReference type="PANTHER" id="PTHR23048:SF0">
    <property type="entry name" value="CALMODULIN LIKE 3"/>
    <property type="match status" value="1"/>
</dbReference>
<evidence type="ECO:0000256" key="1">
    <source>
        <dbReference type="ARBA" id="ARBA00020786"/>
    </source>
</evidence>
<name>I7MMP2_TETTS</name>